<sequence>MSGQTEAAFSEGLKVSSAVVVEPTECSPARQQSAILVLVMITAVYVVSYMDRQIFALLLPEINRDFVLTDTQIGQLTGIAFPVVYALVSLIAAVVADRLNRIRLIGFCVALFSVMTAGCGAAQGFWSMFIARLGVGIGEGGTAPPSLSLIADHFDGPRRQWANSVYATAGVFGMLGAYILIGSISAWFGWRVAFYCAGALGLVVAACVLISLRETPNRANRAMKLTDLREFPALFRIKSFRWAMGAAILHTILTESTVQWLPLFLSRSLAMSQLHISWFLGIGYGILGLAGIVVGTVFATRLRKRSVGSPQYLGTAVTICISLAYTVACLSSSAAITLGMLAIVIFLTISCYGALLAFVQDVTPEDSHAKASAILFLLMQLGLGIGSLSIGILSDTFAPIVGQTESLRYALLPVVIIAGLCASICYFKAGRSADADAWLPIPKPASF</sequence>
<dbReference type="PANTHER" id="PTHR23505">
    <property type="entry name" value="SPINSTER"/>
    <property type="match status" value="1"/>
</dbReference>
<dbReference type="AlphaFoldDB" id="A0A7W7B214"/>
<dbReference type="InterPro" id="IPR020846">
    <property type="entry name" value="MFS_dom"/>
</dbReference>
<feature type="transmembrane region" description="Helical" evidence="6">
    <location>
        <begin position="334"/>
        <end position="359"/>
    </location>
</feature>
<evidence type="ECO:0000256" key="5">
    <source>
        <dbReference type="ARBA" id="ARBA00023136"/>
    </source>
</evidence>
<dbReference type="InterPro" id="IPR036259">
    <property type="entry name" value="MFS_trans_sf"/>
</dbReference>
<gene>
    <name evidence="8" type="ORF">GGQ98_002201</name>
</gene>
<comment type="caution">
    <text evidence="8">The sequence shown here is derived from an EMBL/GenBank/DDBJ whole genome shotgun (WGS) entry which is preliminary data.</text>
</comment>
<organism evidence="8 9">
    <name type="scientific">Sphingosinicella soli</name>
    <dbReference type="NCBI Taxonomy" id="333708"/>
    <lineage>
        <taxon>Bacteria</taxon>
        <taxon>Pseudomonadati</taxon>
        <taxon>Pseudomonadota</taxon>
        <taxon>Alphaproteobacteria</taxon>
        <taxon>Sphingomonadales</taxon>
        <taxon>Sphingosinicellaceae</taxon>
        <taxon>Sphingosinicella</taxon>
    </lineage>
</organism>
<feature type="transmembrane region" description="Helical" evidence="6">
    <location>
        <begin position="311"/>
        <end position="328"/>
    </location>
</feature>
<keyword evidence="9" id="KW-1185">Reference proteome</keyword>
<evidence type="ECO:0000256" key="3">
    <source>
        <dbReference type="ARBA" id="ARBA00022692"/>
    </source>
</evidence>
<feature type="transmembrane region" description="Helical" evidence="6">
    <location>
        <begin position="33"/>
        <end position="52"/>
    </location>
</feature>
<feature type="transmembrane region" description="Helical" evidence="6">
    <location>
        <begin position="73"/>
        <end position="96"/>
    </location>
</feature>
<comment type="subcellular location">
    <subcellularLocation>
        <location evidence="1">Membrane</location>
        <topology evidence="1">Multi-pass membrane protein</topology>
    </subcellularLocation>
</comment>
<dbReference type="GO" id="GO:0022857">
    <property type="term" value="F:transmembrane transporter activity"/>
    <property type="evidence" value="ECO:0007669"/>
    <property type="project" value="InterPro"/>
</dbReference>
<feature type="transmembrane region" description="Helical" evidence="6">
    <location>
        <begin position="273"/>
        <end position="299"/>
    </location>
</feature>
<feature type="transmembrane region" description="Helical" evidence="6">
    <location>
        <begin position="165"/>
        <end position="186"/>
    </location>
</feature>
<keyword evidence="3 6" id="KW-0812">Transmembrane</keyword>
<proteinExistence type="predicted"/>
<dbReference type="InterPro" id="IPR011701">
    <property type="entry name" value="MFS"/>
</dbReference>
<protein>
    <submittedName>
        <fullName evidence="8">Putative MFS family arabinose efflux permease</fullName>
    </submittedName>
</protein>
<evidence type="ECO:0000256" key="2">
    <source>
        <dbReference type="ARBA" id="ARBA00022448"/>
    </source>
</evidence>
<evidence type="ECO:0000313" key="9">
    <source>
        <dbReference type="Proteomes" id="UP000566324"/>
    </source>
</evidence>
<feature type="transmembrane region" description="Helical" evidence="6">
    <location>
        <begin position="102"/>
        <end position="122"/>
    </location>
</feature>
<dbReference type="RefSeq" id="WP_184069382.1">
    <property type="nucleotide sequence ID" value="NZ_JACHNZ010000023.1"/>
</dbReference>
<feature type="domain" description="Major facilitator superfamily (MFS) profile" evidence="7">
    <location>
        <begin position="37"/>
        <end position="431"/>
    </location>
</feature>
<feature type="transmembrane region" description="Helical" evidence="6">
    <location>
        <begin position="233"/>
        <end position="253"/>
    </location>
</feature>
<feature type="transmembrane region" description="Helical" evidence="6">
    <location>
        <begin position="406"/>
        <end position="427"/>
    </location>
</feature>
<dbReference type="Proteomes" id="UP000566324">
    <property type="component" value="Unassembled WGS sequence"/>
</dbReference>
<keyword evidence="4 6" id="KW-1133">Transmembrane helix</keyword>
<evidence type="ECO:0000313" key="8">
    <source>
        <dbReference type="EMBL" id="MBB4632575.1"/>
    </source>
</evidence>
<dbReference type="EMBL" id="JACHNZ010000023">
    <property type="protein sequence ID" value="MBB4632575.1"/>
    <property type="molecule type" value="Genomic_DNA"/>
</dbReference>
<keyword evidence="5 6" id="KW-0472">Membrane</keyword>
<feature type="transmembrane region" description="Helical" evidence="6">
    <location>
        <begin position="192"/>
        <end position="212"/>
    </location>
</feature>
<dbReference type="SUPFAM" id="SSF103473">
    <property type="entry name" value="MFS general substrate transporter"/>
    <property type="match status" value="1"/>
</dbReference>
<dbReference type="GO" id="GO:0016020">
    <property type="term" value="C:membrane"/>
    <property type="evidence" value="ECO:0007669"/>
    <property type="project" value="UniProtKB-SubCell"/>
</dbReference>
<dbReference type="InterPro" id="IPR044770">
    <property type="entry name" value="MFS_spinster-like"/>
</dbReference>
<dbReference type="Gene3D" id="1.20.1250.20">
    <property type="entry name" value="MFS general substrate transporter like domains"/>
    <property type="match status" value="1"/>
</dbReference>
<dbReference type="PANTHER" id="PTHR23505:SF79">
    <property type="entry name" value="PROTEIN SPINSTER"/>
    <property type="match status" value="1"/>
</dbReference>
<feature type="transmembrane region" description="Helical" evidence="6">
    <location>
        <begin position="371"/>
        <end position="394"/>
    </location>
</feature>
<evidence type="ECO:0000259" key="7">
    <source>
        <dbReference type="PROSITE" id="PS50850"/>
    </source>
</evidence>
<accession>A0A7W7B214</accession>
<keyword evidence="2" id="KW-0813">Transport</keyword>
<reference evidence="8 9" key="1">
    <citation type="submission" date="2020-08" db="EMBL/GenBank/DDBJ databases">
        <title>Genomic Encyclopedia of Type Strains, Phase IV (KMG-IV): sequencing the most valuable type-strain genomes for metagenomic binning, comparative biology and taxonomic classification.</title>
        <authorList>
            <person name="Goeker M."/>
        </authorList>
    </citation>
    <scope>NUCLEOTIDE SEQUENCE [LARGE SCALE GENOMIC DNA]</scope>
    <source>
        <strain evidence="8 9">DSM 17328</strain>
    </source>
</reference>
<name>A0A7W7B214_9SPHN</name>
<evidence type="ECO:0000256" key="4">
    <source>
        <dbReference type="ARBA" id="ARBA00022989"/>
    </source>
</evidence>
<evidence type="ECO:0000256" key="1">
    <source>
        <dbReference type="ARBA" id="ARBA00004141"/>
    </source>
</evidence>
<evidence type="ECO:0000256" key="6">
    <source>
        <dbReference type="SAM" id="Phobius"/>
    </source>
</evidence>
<dbReference type="PROSITE" id="PS50850">
    <property type="entry name" value="MFS"/>
    <property type="match status" value="1"/>
</dbReference>
<dbReference type="Pfam" id="PF07690">
    <property type="entry name" value="MFS_1"/>
    <property type="match status" value="1"/>
</dbReference>